<feature type="transmembrane region" description="Helical" evidence="9">
    <location>
        <begin position="287"/>
        <end position="307"/>
    </location>
</feature>
<dbReference type="InterPro" id="IPR000109">
    <property type="entry name" value="POT_fam"/>
</dbReference>
<evidence type="ECO:0008006" key="12">
    <source>
        <dbReference type="Google" id="ProtNLM"/>
    </source>
</evidence>
<evidence type="ECO:0000256" key="5">
    <source>
        <dbReference type="ARBA" id="ARBA00022989"/>
    </source>
</evidence>
<feature type="transmembrane region" description="Helical" evidence="9">
    <location>
        <begin position="545"/>
        <end position="567"/>
    </location>
</feature>
<feature type="transmembrane region" description="Helical" evidence="9">
    <location>
        <begin position="150"/>
        <end position="167"/>
    </location>
</feature>
<name>A0A0C3HW31_OIDMZ</name>
<dbReference type="EMBL" id="KN832870">
    <property type="protein sequence ID" value="KIN07115.1"/>
    <property type="molecule type" value="Genomic_DNA"/>
</dbReference>
<feature type="transmembrane region" description="Helical" evidence="9">
    <location>
        <begin position="460"/>
        <end position="482"/>
    </location>
</feature>
<dbReference type="GO" id="GO:0071916">
    <property type="term" value="F:dipeptide transmembrane transporter activity"/>
    <property type="evidence" value="ECO:0007669"/>
    <property type="project" value="UniProtKB-ARBA"/>
</dbReference>
<protein>
    <recommendedName>
        <fullName evidence="12">Major facilitator superfamily (MFS) profile domain-containing protein</fullName>
    </recommendedName>
</protein>
<dbReference type="InterPro" id="IPR018456">
    <property type="entry name" value="PTR2_symporter_CS"/>
</dbReference>
<feature type="transmembrane region" description="Helical" evidence="9">
    <location>
        <begin position="573"/>
        <end position="595"/>
    </location>
</feature>
<dbReference type="InParanoid" id="A0A0C3HW31"/>
<keyword evidence="6 9" id="KW-0472">Membrane</keyword>
<dbReference type="Gene3D" id="1.20.1250.20">
    <property type="entry name" value="MFS general substrate transporter like domains"/>
    <property type="match status" value="1"/>
</dbReference>
<feature type="transmembrane region" description="Helical" evidence="9">
    <location>
        <begin position="262"/>
        <end position="281"/>
    </location>
</feature>
<feature type="compositionally biased region" description="Basic and acidic residues" evidence="8">
    <location>
        <begin position="12"/>
        <end position="32"/>
    </location>
</feature>
<keyword evidence="5 9" id="KW-1133">Transmembrane helix</keyword>
<evidence type="ECO:0000256" key="9">
    <source>
        <dbReference type="SAM" id="Phobius"/>
    </source>
</evidence>
<comment type="subcellular location">
    <subcellularLocation>
        <location evidence="1 7">Membrane</location>
        <topology evidence="1 7">Multi-pass membrane protein</topology>
    </subcellularLocation>
</comment>
<gene>
    <name evidence="10" type="ORF">OIDMADRAFT_139765</name>
</gene>
<feature type="transmembrane region" description="Helical" evidence="9">
    <location>
        <begin position="201"/>
        <end position="220"/>
    </location>
</feature>
<evidence type="ECO:0000256" key="8">
    <source>
        <dbReference type="SAM" id="MobiDB-lite"/>
    </source>
</evidence>
<dbReference type="SUPFAM" id="SSF103473">
    <property type="entry name" value="MFS general substrate transporter"/>
    <property type="match status" value="1"/>
</dbReference>
<dbReference type="InterPro" id="IPR036259">
    <property type="entry name" value="MFS_trans_sf"/>
</dbReference>
<evidence type="ECO:0000256" key="4">
    <source>
        <dbReference type="ARBA" id="ARBA00022692"/>
    </source>
</evidence>
<reference evidence="11" key="2">
    <citation type="submission" date="2015-01" db="EMBL/GenBank/DDBJ databases">
        <title>Evolutionary Origins and Diversification of the Mycorrhizal Mutualists.</title>
        <authorList>
            <consortium name="DOE Joint Genome Institute"/>
            <consortium name="Mycorrhizal Genomics Consortium"/>
            <person name="Kohler A."/>
            <person name="Kuo A."/>
            <person name="Nagy L.G."/>
            <person name="Floudas D."/>
            <person name="Copeland A."/>
            <person name="Barry K.W."/>
            <person name="Cichocki N."/>
            <person name="Veneault-Fourrey C."/>
            <person name="LaButti K."/>
            <person name="Lindquist E.A."/>
            <person name="Lipzen A."/>
            <person name="Lundell T."/>
            <person name="Morin E."/>
            <person name="Murat C."/>
            <person name="Riley R."/>
            <person name="Ohm R."/>
            <person name="Sun H."/>
            <person name="Tunlid A."/>
            <person name="Henrissat B."/>
            <person name="Grigoriev I.V."/>
            <person name="Hibbett D.S."/>
            <person name="Martin F."/>
        </authorList>
    </citation>
    <scope>NUCLEOTIDE SEQUENCE [LARGE SCALE GENOMIC DNA]</scope>
    <source>
        <strain evidence="11">Zn</strain>
    </source>
</reference>
<evidence type="ECO:0000256" key="7">
    <source>
        <dbReference type="RuleBase" id="RU003755"/>
    </source>
</evidence>
<organism evidence="10 11">
    <name type="scientific">Oidiodendron maius (strain Zn)</name>
    <dbReference type="NCBI Taxonomy" id="913774"/>
    <lineage>
        <taxon>Eukaryota</taxon>
        <taxon>Fungi</taxon>
        <taxon>Dikarya</taxon>
        <taxon>Ascomycota</taxon>
        <taxon>Pezizomycotina</taxon>
        <taxon>Leotiomycetes</taxon>
        <taxon>Leotiomycetes incertae sedis</taxon>
        <taxon>Myxotrichaceae</taxon>
        <taxon>Oidiodendron</taxon>
    </lineage>
</organism>
<evidence type="ECO:0000256" key="2">
    <source>
        <dbReference type="ARBA" id="ARBA00005982"/>
    </source>
</evidence>
<evidence type="ECO:0000256" key="1">
    <source>
        <dbReference type="ARBA" id="ARBA00004141"/>
    </source>
</evidence>
<dbReference type="HOGENOM" id="CLU_004790_4_1_1"/>
<dbReference type="OrthoDB" id="8904098at2759"/>
<feature type="region of interest" description="Disordered" evidence="8">
    <location>
        <begin position="1"/>
        <end position="37"/>
    </location>
</feature>
<evidence type="ECO:0000313" key="10">
    <source>
        <dbReference type="EMBL" id="KIN07115.1"/>
    </source>
</evidence>
<evidence type="ECO:0000256" key="3">
    <source>
        <dbReference type="ARBA" id="ARBA00022448"/>
    </source>
</evidence>
<keyword evidence="4 7" id="KW-0812">Transmembrane</keyword>
<dbReference type="PANTHER" id="PTHR11654">
    <property type="entry name" value="OLIGOPEPTIDE TRANSPORTER-RELATED"/>
    <property type="match status" value="1"/>
</dbReference>
<dbReference type="Pfam" id="PF00854">
    <property type="entry name" value="PTR2"/>
    <property type="match status" value="1"/>
</dbReference>
<dbReference type="PROSITE" id="PS01023">
    <property type="entry name" value="PTR2_2"/>
    <property type="match status" value="1"/>
</dbReference>
<accession>A0A0C3HW31</accession>
<dbReference type="GO" id="GO:0005886">
    <property type="term" value="C:plasma membrane"/>
    <property type="evidence" value="ECO:0007669"/>
    <property type="project" value="UniProtKB-ARBA"/>
</dbReference>
<proteinExistence type="inferred from homology"/>
<evidence type="ECO:0000256" key="6">
    <source>
        <dbReference type="ARBA" id="ARBA00023136"/>
    </source>
</evidence>
<evidence type="ECO:0000313" key="11">
    <source>
        <dbReference type="Proteomes" id="UP000054321"/>
    </source>
</evidence>
<dbReference type="FunCoup" id="A0A0C3HW31">
    <property type="interactions" value="1154"/>
</dbReference>
<dbReference type="Proteomes" id="UP000054321">
    <property type="component" value="Unassembled WGS sequence"/>
</dbReference>
<feature type="transmembrane region" description="Helical" evidence="9">
    <location>
        <begin position="514"/>
        <end position="533"/>
    </location>
</feature>
<sequence length="634" mass="70824">MPTNIDDTAIGAKHDPSLALPPDEKHQGDPSAHETGLPLVYEGAPTELPHRQHGRDATNYYDNDAGEWPTEEELQTLRRVADRIPWKAFALAFVEMCERFSYYGTTVVFTNYIQQPLPKGSHTGAGHDGQSGALDFKQRASTGIGTFNQFWVYLLPLFGAYVADTYLGRYKTICWALGIAIIGHIILVVSATPPVIVHNNNSLACFLIGLIIMGIGTGAFKSNISPLIAEQLPLTKMVTRDLPSGERVIIDPTVTQSRVYHYFYLFINIGALVGQIGMVYAEKWVGFWLAFLLPTILLCVCPLVVWWGRTRYVRTPPNGSVLGKATALFILGNKDRWHLNPVATYRHLNDGTFWERVKPSAIEPEYRPSWMTFDDAWVDEVKRGFAACSVFLWYPIYWLTYNQLNNNLTSQAAVMTLNGLPNDVLSNLDPFALIILILVCDLILWPWLRKMKIHFTPVKKITWGFYTGSAAMIWACVIQAYIYKKSECGTNASGTKPNGDPCTPVSINVWAQSGSYILIAISEILASITGLEYAFSKAPRNMRSLVMSVFLFMNAIAAAIGEAFVTVSADPLLVWNYGAMAVLSFIGGTIFWFQFRILDKEEDRLNMLPTGHLVLTKDIEDGPARPEAIELRED</sequence>
<keyword evidence="3 7" id="KW-0813">Transport</keyword>
<feature type="transmembrane region" description="Helical" evidence="9">
    <location>
        <begin position="174"/>
        <end position="195"/>
    </location>
</feature>
<keyword evidence="11" id="KW-1185">Reference proteome</keyword>
<reference evidence="10 11" key="1">
    <citation type="submission" date="2014-04" db="EMBL/GenBank/DDBJ databases">
        <authorList>
            <consortium name="DOE Joint Genome Institute"/>
            <person name="Kuo A."/>
            <person name="Martino E."/>
            <person name="Perotto S."/>
            <person name="Kohler A."/>
            <person name="Nagy L.G."/>
            <person name="Floudas D."/>
            <person name="Copeland A."/>
            <person name="Barry K.W."/>
            <person name="Cichocki N."/>
            <person name="Veneault-Fourrey C."/>
            <person name="LaButti K."/>
            <person name="Lindquist E.A."/>
            <person name="Lipzen A."/>
            <person name="Lundell T."/>
            <person name="Morin E."/>
            <person name="Murat C."/>
            <person name="Sun H."/>
            <person name="Tunlid A."/>
            <person name="Henrissat B."/>
            <person name="Grigoriev I.V."/>
            <person name="Hibbett D.S."/>
            <person name="Martin F."/>
            <person name="Nordberg H.P."/>
            <person name="Cantor M.N."/>
            <person name="Hua S.X."/>
        </authorList>
    </citation>
    <scope>NUCLEOTIDE SEQUENCE [LARGE SCALE GENOMIC DNA]</scope>
    <source>
        <strain evidence="10 11">Zn</strain>
    </source>
</reference>
<comment type="similarity">
    <text evidence="2 7">Belongs to the major facilitator superfamily. Proton-dependent oligopeptide transporter (POT/PTR) (TC 2.A.17) family.</text>
</comment>
<feature type="transmembrane region" description="Helical" evidence="9">
    <location>
        <begin position="430"/>
        <end position="448"/>
    </location>
</feature>
<dbReference type="FunFam" id="1.20.1250.20:FF:000085">
    <property type="entry name" value="MFS peptide transporter Ptr2"/>
    <property type="match status" value="1"/>
</dbReference>
<dbReference type="AlphaFoldDB" id="A0A0C3HW31"/>
<feature type="transmembrane region" description="Helical" evidence="9">
    <location>
        <begin position="384"/>
        <end position="401"/>
    </location>
</feature>